<dbReference type="RefSeq" id="WP_323297124.1">
    <property type="nucleotide sequence ID" value="NZ_JAYFUM010000014.1"/>
</dbReference>
<evidence type="ECO:0000313" key="2">
    <source>
        <dbReference type="Proteomes" id="UP001302949"/>
    </source>
</evidence>
<accession>A0ABU5QAU3</accession>
<sequence length="179" mass="21537">MPFNLTKIYNQHLELLHLTEPQRINSLKAIFERDIASNEAFLFRTKIIRPLKIEGQPSMETLFSHLTHQSEEVRSEDGKTVKKRSFFDIERSKRLHWIWHHIQEKALKNIDVFSYEDRIGGKNVIRTYIYDHVEKYIIVLEPQRSKLDYYLLTAYYLSEKLGGVKQIEKKRKKRLVEIY</sequence>
<protein>
    <submittedName>
        <fullName evidence="1">Uncharacterized protein</fullName>
    </submittedName>
</protein>
<name>A0ABU5QAU3_9BACT</name>
<organism evidence="1 2">
    <name type="scientific">Arcicella rigui</name>
    <dbReference type="NCBI Taxonomy" id="797020"/>
    <lineage>
        <taxon>Bacteria</taxon>
        <taxon>Pseudomonadati</taxon>
        <taxon>Bacteroidota</taxon>
        <taxon>Cytophagia</taxon>
        <taxon>Cytophagales</taxon>
        <taxon>Flectobacillaceae</taxon>
        <taxon>Arcicella</taxon>
    </lineage>
</organism>
<keyword evidence="2" id="KW-1185">Reference proteome</keyword>
<proteinExistence type="predicted"/>
<reference evidence="1 2" key="1">
    <citation type="submission" date="2023-12" db="EMBL/GenBank/DDBJ databases">
        <title>Novel species of the genus Arcicella isolated from rivers.</title>
        <authorList>
            <person name="Lu H."/>
        </authorList>
    </citation>
    <scope>NUCLEOTIDE SEQUENCE [LARGE SCALE GENOMIC DNA]</scope>
    <source>
        <strain evidence="1 2">KCTC 23307</strain>
    </source>
</reference>
<evidence type="ECO:0000313" key="1">
    <source>
        <dbReference type="EMBL" id="MEA5139965.1"/>
    </source>
</evidence>
<dbReference type="Proteomes" id="UP001302949">
    <property type="component" value="Unassembled WGS sequence"/>
</dbReference>
<dbReference type="EMBL" id="JAYFUM010000014">
    <property type="protein sequence ID" value="MEA5139965.1"/>
    <property type="molecule type" value="Genomic_DNA"/>
</dbReference>
<comment type="caution">
    <text evidence="1">The sequence shown here is derived from an EMBL/GenBank/DDBJ whole genome shotgun (WGS) entry which is preliminary data.</text>
</comment>
<gene>
    <name evidence="1" type="ORF">VB248_12505</name>
</gene>